<dbReference type="InterPro" id="IPR036926">
    <property type="entry name" value="Thymidate_synth/dCMP_Mease_sf"/>
</dbReference>
<dbReference type="SUPFAM" id="SSF55831">
    <property type="entry name" value="Thymidylate synthase/dCMP hydroxymethylase"/>
    <property type="match status" value="1"/>
</dbReference>
<dbReference type="PRINTS" id="PR00108">
    <property type="entry name" value="THYMDSNTHASE"/>
</dbReference>
<dbReference type="NCBIfam" id="TIGR03284">
    <property type="entry name" value="thym_sym"/>
    <property type="match status" value="1"/>
</dbReference>
<keyword evidence="12" id="KW-1185">Reference proteome</keyword>
<keyword evidence="5" id="KW-0489">Methyltransferase</keyword>
<keyword evidence="7" id="KW-0545">Nucleotide biosynthesis</keyword>
<dbReference type="EC" id="2.1.1.45" evidence="3"/>
<keyword evidence="6" id="KW-0808">Transferase</keyword>
<dbReference type="WBParaSite" id="HPBE_0002113501-mRNA-1">
    <property type="protein sequence ID" value="HPBE_0002113501-mRNA-1"/>
    <property type="gene ID" value="HPBE_0002113501"/>
</dbReference>
<dbReference type="UniPathway" id="UPA00575"/>
<dbReference type="CDD" id="cd00351">
    <property type="entry name" value="TS_Pyrimidine_HMase"/>
    <property type="match status" value="1"/>
</dbReference>
<organism evidence="12 13">
    <name type="scientific">Heligmosomoides polygyrus</name>
    <name type="common">Parasitic roundworm</name>
    <dbReference type="NCBI Taxonomy" id="6339"/>
    <lineage>
        <taxon>Eukaryota</taxon>
        <taxon>Metazoa</taxon>
        <taxon>Ecdysozoa</taxon>
        <taxon>Nematoda</taxon>
        <taxon>Chromadorea</taxon>
        <taxon>Rhabditida</taxon>
        <taxon>Rhabditina</taxon>
        <taxon>Rhabditomorpha</taxon>
        <taxon>Strongyloidea</taxon>
        <taxon>Heligmosomidae</taxon>
        <taxon>Heligmosomoides</taxon>
    </lineage>
</organism>
<evidence type="ECO:0000256" key="8">
    <source>
        <dbReference type="ARBA" id="ARBA00047344"/>
    </source>
</evidence>
<sequence length="332" mass="37295">MHLTSVFHDTVVARQFVLQKRNAPFFVGLSVAGSVSSPLFPNMENTDELQYLNQIRQIIEHGRPRTDRTGTGTISIFGMQSRYSLRNGVLPLLTTKRVYWKGILEELLWFIRGDTDSNLLSAKNVKIWDANGSREFLDSLGFTDRAQGDLGPVYGFQWRHFGAEYKGPNANYDGQGIDQLAEVIRQIRNEPDSRRIILSAWNPSDLKIMALPPCHTLCQFFVQDGELSCQLYQRSGDMGLGVPFNIASYGLFTHMIAHVCNLKAGDLVHTLGDAHVYKNHVDALKIQLGRTPTAFPTVEFAEGIKEIDDFTADKVILKNYNPQGAIKMEMAV</sequence>
<reference evidence="11 12" key="1">
    <citation type="submission" date="2018-11" db="EMBL/GenBank/DDBJ databases">
        <authorList>
            <consortium name="Pathogen Informatics"/>
        </authorList>
    </citation>
    <scope>NUCLEOTIDE SEQUENCE [LARGE SCALE GENOMIC DNA]</scope>
</reference>
<dbReference type="InterPro" id="IPR023451">
    <property type="entry name" value="Thymidate_synth/dCMP_Mease_dom"/>
</dbReference>
<dbReference type="InterPro" id="IPR020940">
    <property type="entry name" value="Thymidylate_synthase_AS"/>
</dbReference>
<name>A0A183GFG5_HELPZ</name>
<evidence type="ECO:0000256" key="6">
    <source>
        <dbReference type="ARBA" id="ARBA00022679"/>
    </source>
</evidence>
<dbReference type="Proteomes" id="UP000050761">
    <property type="component" value="Unassembled WGS sequence"/>
</dbReference>
<proteinExistence type="inferred from homology"/>
<evidence type="ECO:0000313" key="12">
    <source>
        <dbReference type="Proteomes" id="UP000050761"/>
    </source>
</evidence>
<dbReference type="InterPro" id="IPR000398">
    <property type="entry name" value="Thymidylate_synthase"/>
</dbReference>
<feature type="active site" evidence="9">
    <location>
        <position position="214"/>
    </location>
</feature>
<accession>A0A183GFG5</accession>
<evidence type="ECO:0000256" key="5">
    <source>
        <dbReference type="ARBA" id="ARBA00022603"/>
    </source>
</evidence>
<dbReference type="GO" id="GO:0005739">
    <property type="term" value="C:mitochondrion"/>
    <property type="evidence" value="ECO:0007669"/>
    <property type="project" value="TreeGrafter"/>
</dbReference>
<dbReference type="HAMAP" id="MF_00008">
    <property type="entry name" value="Thymidy_synth_bact"/>
    <property type="match status" value="1"/>
</dbReference>
<dbReference type="PANTHER" id="PTHR11548:SF2">
    <property type="entry name" value="THYMIDYLATE SYNTHASE"/>
    <property type="match status" value="1"/>
</dbReference>
<dbReference type="GO" id="GO:0032259">
    <property type="term" value="P:methylation"/>
    <property type="evidence" value="ECO:0007669"/>
    <property type="project" value="UniProtKB-KW"/>
</dbReference>
<evidence type="ECO:0000256" key="3">
    <source>
        <dbReference type="ARBA" id="ARBA00011947"/>
    </source>
</evidence>
<protein>
    <recommendedName>
        <fullName evidence="4">Thymidylate synthase</fullName>
        <ecNumber evidence="3">2.1.1.45</ecNumber>
    </recommendedName>
</protein>
<dbReference type="GO" id="GO:0005829">
    <property type="term" value="C:cytosol"/>
    <property type="evidence" value="ECO:0007669"/>
    <property type="project" value="TreeGrafter"/>
</dbReference>
<dbReference type="Gene3D" id="3.30.572.10">
    <property type="entry name" value="Thymidylate synthase/dCMP hydroxymethylase domain"/>
    <property type="match status" value="1"/>
</dbReference>
<evidence type="ECO:0000259" key="10">
    <source>
        <dbReference type="Pfam" id="PF00303"/>
    </source>
</evidence>
<dbReference type="InterPro" id="IPR045097">
    <property type="entry name" value="Thymidate_synth/dCMP_Mease"/>
</dbReference>
<evidence type="ECO:0000256" key="1">
    <source>
        <dbReference type="ARBA" id="ARBA00004992"/>
    </source>
</evidence>
<evidence type="ECO:0000313" key="13">
    <source>
        <dbReference type="WBParaSite" id="HPBE_0002113501-mRNA-1"/>
    </source>
</evidence>
<evidence type="ECO:0000256" key="9">
    <source>
        <dbReference type="PROSITE-ProRule" id="PRU10016"/>
    </source>
</evidence>
<dbReference type="PANTHER" id="PTHR11548">
    <property type="entry name" value="THYMIDYLATE SYNTHASE 1"/>
    <property type="match status" value="1"/>
</dbReference>
<evidence type="ECO:0000256" key="7">
    <source>
        <dbReference type="ARBA" id="ARBA00022727"/>
    </source>
</evidence>
<dbReference type="NCBIfam" id="NF002497">
    <property type="entry name" value="PRK01827.1-3"/>
    <property type="match status" value="1"/>
</dbReference>
<accession>A0A3P8FJB4</accession>
<evidence type="ECO:0000313" key="11">
    <source>
        <dbReference type="EMBL" id="VDP23509.1"/>
    </source>
</evidence>
<dbReference type="Pfam" id="PF00303">
    <property type="entry name" value="Thymidylat_synt"/>
    <property type="match status" value="1"/>
</dbReference>
<dbReference type="GO" id="GO:0004799">
    <property type="term" value="F:thymidylate synthase activity"/>
    <property type="evidence" value="ECO:0007669"/>
    <property type="project" value="UniProtKB-EC"/>
</dbReference>
<gene>
    <name evidence="11" type="ORF">HPBE_LOCUS21134</name>
</gene>
<comment type="catalytic activity">
    <reaction evidence="8">
        <text>dUMP + (6R)-5,10-methylene-5,6,7,8-tetrahydrofolate = 7,8-dihydrofolate + dTMP</text>
        <dbReference type="Rhea" id="RHEA:12104"/>
        <dbReference type="ChEBI" id="CHEBI:15636"/>
        <dbReference type="ChEBI" id="CHEBI:57451"/>
        <dbReference type="ChEBI" id="CHEBI:63528"/>
        <dbReference type="ChEBI" id="CHEBI:246422"/>
        <dbReference type="EC" id="2.1.1.45"/>
    </reaction>
</comment>
<dbReference type="AlphaFoldDB" id="A0A183GFG5"/>
<dbReference type="GO" id="GO:0006231">
    <property type="term" value="P:dTMP biosynthetic process"/>
    <property type="evidence" value="ECO:0007669"/>
    <property type="project" value="InterPro"/>
</dbReference>
<dbReference type="FunFam" id="3.30.572.10:FF:000002">
    <property type="entry name" value="Possible thymidylate synthase"/>
    <property type="match status" value="1"/>
</dbReference>
<dbReference type="EMBL" id="UZAH01032726">
    <property type="protein sequence ID" value="VDP23509.1"/>
    <property type="molecule type" value="Genomic_DNA"/>
</dbReference>
<evidence type="ECO:0000256" key="2">
    <source>
        <dbReference type="ARBA" id="ARBA00009972"/>
    </source>
</evidence>
<evidence type="ECO:0000256" key="4">
    <source>
        <dbReference type="ARBA" id="ARBA00015931"/>
    </source>
</evidence>
<dbReference type="OrthoDB" id="766at2759"/>
<reference evidence="13" key="2">
    <citation type="submission" date="2019-09" db="UniProtKB">
        <authorList>
            <consortium name="WormBaseParasite"/>
        </authorList>
    </citation>
    <scope>IDENTIFICATION</scope>
</reference>
<dbReference type="PROSITE" id="PS00091">
    <property type="entry name" value="THYMIDYLATE_SYNTHASE"/>
    <property type="match status" value="1"/>
</dbReference>
<feature type="domain" description="Thymidylate synthase/dCMP hydroxymethylase" evidence="10">
    <location>
        <begin position="50"/>
        <end position="332"/>
    </location>
</feature>
<comment type="similarity">
    <text evidence="2">Belongs to the thymidylate synthase family.</text>
</comment>
<comment type="pathway">
    <text evidence="1">Pyrimidine metabolism; dTTP biosynthesis.</text>
</comment>
<dbReference type="GO" id="GO:0006235">
    <property type="term" value="P:dTTP biosynthetic process"/>
    <property type="evidence" value="ECO:0007669"/>
    <property type="project" value="UniProtKB-UniPathway"/>
</dbReference>